<proteinExistence type="predicted"/>
<protein>
    <submittedName>
        <fullName evidence="1">Uncharacterized protein</fullName>
    </submittedName>
</protein>
<dbReference type="OrthoDB" id="2576311at2759"/>
<gene>
    <name evidence="1" type="ORF">M413DRAFT_438580</name>
</gene>
<dbReference type="AlphaFoldDB" id="A0A0C3CZ08"/>
<name>A0A0C3CZ08_HEBCY</name>
<reference evidence="1 2" key="1">
    <citation type="submission" date="2014-04" db="EMBL/GenBank/DDBJ databases">
        <authorList>
            <consortium name="DOE Joint Genome Institute"/>
            <person name="Kuo A."/>
            <person name="Gay G."/>
            <person name="Dore J."/>
            <person name="Kohler A."/>
            <person name="Nagy L.G."/>
            <person name="Floudas D."/>
            <person name="Copeland A."/>
            <person name="Barry K.W."/>
            <person name="Cichocki N."/>
            <person name="Veneault-Fourrey C."/>
            <person name="LaButti K."/>
            <person name="Lindquist E.A."/>
            <person name="Lipzen A."/>
            <person name="Lundell T."/>
            <person name="Morin E."/>
            <person name="Murat C."/>
            <person name="Sun H."/>
            <person name="Tunlid A."/>
            <person name="Henrissat B."/>
            <person name="Grigoriev I.V."/>
            <person name="Hibbett D.S."/>
            <person name="Martin F."/>
            <person name="Nordberg H.P."/>
            <person name="Cantor M.N."/>
            <person name="Hua S.X."/>
        </authorList>
    </citation>
    <scope>NUCLEOTIDE SEQUENCE [LARGE SCALE GENOMIC DNA]</scope>
    <source>
        <strain evidence="2">h7</strain>
    </source>
</reference>
<dbReference type="Proteomes" id="UP000053424">
    <property type="component" value="Unassembled WGS sequence"/>
</dbReference>
<keyword evidence="2" id="KW-1185">Reference proteome</keyword>
<dbReference type="EMBL" id="KN831768">
    <property type="protein sequence ID" value="KIM49399.1"/>
    <property type="molecule type" value="Genomic_DNA"/>
</dbReference>
<evidence type="ECO:0000313" key="2">
    <source>
        <dbReference type="Proteomes" id="UP000053424"/>
    </source>
</evidence>
<accession>A0A0C3CZ08</accession>
<organism evidence="1 2">
    <name type="scientific">Hebeloma cylindrosporum</name>
    <dbReference type="NCBI Taxonomy" id="76867"/>
    <lineage>
        <taxon>Eukaryota</taxon>
        <taxon>Fungi</taxon>
        <taxon>Dikarya</taxon>
        <taxon>Basidiomycota</taxon>
        <taxon>Agaricomycotina</taxon>
        <taxon>Agaricomycetes</taxon>
        <taxon>Agaricomycetidae</taxon>
        <taxon>Agaricales</taxon>
        <taxon>Agaricineae</taxon>
        <taxon>Hymenogastraceae</taxon>
        <taxon>Hebeloma</taxon>
    </lineage>
</organism>
<dbReference type="HOGENOM" id="CLU_115535_1_0_1"/>
<sequence length="132" mass="14652">MAAATCPPAYDWAKNSQGMDPCAVASKLINVCDIDIAPLMQIARDTSYPPPTTDTQTICTCSGPVYALVSACADCQYGLFDPWNVWSQHCSHIFETFFLHPPVTIPTWASQFNIYVSPLVFIIKIFNCRLLK</sequence>
<reference evidence="2" key="2">
    <citation type="submission" date="2015-01" db="EMBL/GenBank/DDBJ databases">
        <title>Evolutionary Origins and Diversification of the Mycorrhizal Mutualists.</title>
        <authorList>
            <consortium name="DOE Joint Genome Institute"/>
            <consortium name="Mycorrhizal Genomics Consortium"/>
            <person name="Kohler A."/>
            <person name="Kuo A."/>
            <person name="Nagy L.G."/>
            <person name="Floudas D."/>
            <person name="Copeland A."/>
            <person name="Barry K.W."/>
            <person name="Cichocki N."/>
            <person name="Veneault-Fourrey C."/>
            <person name="LaButti K."/>
            <person name="Lindquist E.A."/>
            <person name="Lipzen A."/>
            <person name="Lundell T."/>
            <person name="Morin E."/>
            <person name="Murat C."/>
            <person name="Riley R."/>
            <person name="Ohm R."/>
            <person name="Sun H."/>
            <person name="Tunlid A."/>
            <person name="Henrissat B."/>
            <person name="Grigoriev I.V."/>
            <person name="Hibbett D.S."/>
            <person name="Martin F."/>
        </authorList>
    </citation>
    <scope>NUCLEOTIDE SEQUENCE [LARGE SCALE GENOMIC DNA]</scope>
    <source>
        <strain evidence="2">h7</strain>
    </source>
</reference>
<evidence type="ECO:0000313" key="1">
    <source>
        <dbReference type="EMBL" id="KIM49399.1"/>
    </source>
</evidence>